<reference evidence="2" key="2">
    <citation type="submission" date="2020-09" db="EMBL/GenBank/DDBJ databases">
        <authorList>
            <person name="Sun Q."/>
            <person name="Zhou Y."/>
        </authorList>
    </citation>
    <scope>NUCLEOTIDE SEQUENCE</scope>
    <source>
        <strain evidence="2">CGMCC 1.15360</strain>
    </source>
</reference>
<comment type="caution">
    <text evidence="2">The sequence shown here is derived from an EMBL/GenBank/DDBJ whole genome shotgun (WGS) entry which is preliminary data.</text>
</comment>
<feature type="signal peptide" evidence="1">
    <location>
        <begin position="1"/>
        <end position="23"/>
    </location>
</feature>
<name>A0A917DV20_9SPHN</name>
<reference evidence="2" key="1">
    <citation type="journal article" date="2014" name="Int. J. Syst. Evol. Microbiol.">
        <title>Complete genome sequence of Corynebacterium casei LMG S-19264T (=DSM 44701T), isolated from a smear-ripened cheese.</title>
        <authorList>
            <consortium name="US DOE Joint Genome Institute (JGI-PGF)"/>
            <person name="Walter F."/>
            <person name="Albersmeier A."/>
            <person name="Kalinowski J."/>
            <person name="Ruckert C."/>
        </authorList>
    </citation>
    <scope>NUCLEOTIDE SEQUENCE</scope>
    <source>
        <strain evidence="2">CGMCC 1.15360</strain>
    </source>
</reference>
<evidence type="ECO:0000256" key="1">
    <source>
        <dbReference type="SAM" id="SignalP"/>
    </source>
</evidence>
<dbReference type="OrthoDB" id="7511203at2"/>
<dbReference type="RefSeq" id="WP_066777302.1">
    <property type="nucleotide sequence ID" value="NZ_BMIP01000005.1"/>
</dbReference>
<evidence type="ECO:0000313" key="2">
    <source>
        <dbReference type="EMBL" id="GGD73304.1"/>
    </source>
</evidence>
<accession>A0A917DV20</accession>
<keyword evidence="3" id="KW-1185">Reference proteome</keyword>
<feature type="chain" id="PRO_5037954669" description="Secreted protein" evidence="1">
    <location>
        <begin position="24"/>
        <end position="81"/>
    </location>
</feature>
<evidence type="ECO:0008006" key="4">
    <source>
        <dbReference type="Google" id="ProtNLM"/>
    </source>
</evidence>
<dbReference type="AlphaFoldDB" id="A0A917DV20"/>
<evidence type="ECO:0000313" key="3">
    <source>
        <dbReference type="Proteomes" id="UP000612349"/>
    </source>
</evidence>
<organism evidence="2 3">
    <name type="scientific">Croceicoccus mobilis</name>
    <dbReference type="NCBI Taxonomy" id="1703339"/>
    <lineage>
        <taxon>Bacteria</taxon>
        <taxon>Pseudomonadati</taxon>
        <taxon>Pseudomonadota</taxon>
        <taxon>Alphaproteobacteria</taxon>
        <taxon>Sphingomonadales</taxon>
        <taxon>Erythrobacteraceae</taxon>
        <taxon>Croceicoccus</taxon>
    </lineage>
</organism>
<gene>
    <name evidence="2" type="ORF">GCM10010990_23640</name>
</gene>
<dbReference type="EMBL" id="BMIP01000005">
    <property type="protein sequence ID" value="GGD73304.1"/>
    <property type="molecule type" value="Genomic_DNA"/>
</dbReference>
<protein>
    <recommendedName>
        <fullName evidence="4">Secreted protein</fullName>
    </recommendedName>
</protein>
<dbReference type="Proteomes" id="UP000612349">
    <property type="component" value="Unassembled WGS sequence"/>
</dbReference>
<keyword evidence="1" id="KW-0732">Signal</keyword>
<sequence length="81" mass="8294">MNPRLFALLALFPALTGPLPASAKGGPSIIVALCNGGSIEIPLGDDDEGGDNAPCHPQGCHGTSCRKRFDPAQGPESEPLE</sequence>
<proteinExistence type="predicted"/>